<keyword evidence="1" id="KW-0233">DNA recombination</keyword>
<accession>A0ABV3IYN0</accession>
<organism evidence="3 4">
    <name type="scientific">Streptomyces roseoverticillatus</name>
    <dbReference type="NCBI Taxonomy" id="66429"/>
    <lineage>
        <taxon>Bacteria</taxon>
        <taxon>Bacillati</taxon>
        <taxon>Actinomycetota</taxon>
        <taxon>Actinomycetes</taxon>
        <taxon>Kitasatosporales</taxon>
        <taxon>Streptomycetaceae</taxon>
        <taxon>Streptomyces</taxon>
    </lineage>
</organism>
<dbReference type="Proteomes" id="UP001552479">
    <property type="component" value="Unassembled WGS sequence"/>
</dbReference>
<evidence type="ECO:0000313" key="4">
    <source>
        <dbReference type="Proteomes" id="UP001552479"/>
    </source>
</evidence>
<reference evidence="3 4" key="1">
    <citation type="submission" date="2024-06" db="EMBL/GenBank/DDBJ databases">
        <title>The Natural Products Discovery Center: Release of the First 8490 Sequenced Strains for Exploring Actinobacteria Biosynthetic Diversity.</title>
        <authorList>
            <person name="Kalkreuter E."/>
            <person name="Kautsar S.A."/>
            <person name="Yang D."/>
            <person name="Bader C.D."/>
            <person name="Teijaro C.N."/>
            <person name="Fluegel L."/>
            <person name="Davis C.M."/>
            <person name="Simpson J.R."/>
            <person name="Lauterbach L."/>
            <person name="Steele A.D."/>
            <person name="Gui C."/>
            <person name="Meng S."/>
            <person name="Li G."/>
            <person name="Viehrig K."/>
            <person name="Ye F."/>
            <person name="Su P."/>
            <person name="Kiefer A.F."/>
            <person name="Nichols A."/>
            <person name="Cepeda A.J."/>
            <person name="Yan W."/>
            <person name="Fan B."/>
            <person name="Jiang Y."/>
            <person name="Adhikari A."/>
            <person name="Zheng C.-J."/>
            <person name="Schuster L."/>
            <person name="Cowan T.M."/>
            <person name="Smanski M.J."/>
            <person name="Chevrette M.G."/>
            <person name="De Carvalho L.P.S."/>
            <person name="Shen B."/>
        </authorList>
    </citation>
    <scope>NUCLEOTIDE SEQUENCE [LARGE SCALE GENOMIC DNA]</scope>
    <source>
        <strain evidence="3 4">NPDC053791</strain>
    </source>
</reference>
<dbReference type="PANTHER" id="PTHR41251">
    <property type="entry name" value="NON-HOMOLOGOUS END JOINING PROTEIN KU"/>
    <property type="match status" value="1"/>
</dbReference>
<evidence type="ECO:0000259" key="2">
    <source>
        <dbReference type="Pfam" id="PF02735"/>
    </source>
</evidence>
<dbReference type="InterPro" id="IPR009187">
    <property type="entry name" value="Prok_Ku"/>
</dbReference>
<proteinExistence type="predicted"/>
<dbReference type="InterPro" id="IPR006164">
    <property type="entry name" value="DNA_bd_Ku70/Ku80"/>
</dbReference>
<dbReference type="Pfam" id="PF02735">
    <property type="entry name" value="Ku"/>
    <property type="match status" value="1"/>
</dbReference>
<protein>
    <submittedName>
        <fullName evidence="3">Ku protein</fullName>
    </submittedName>
</protein>
<keyword evidence="4" id="KW-1185">Reference proteome</keyword>
<dbReference type="RefSeq" id="WP_366089077.1">
    <property type="nucleotide sequence ID" value="NZ_JBFASG010000022.1"/>
</dbReference>
<gene>
    <name evidence="3" type="ORF">AB0L03_21285</name>
</gene>
<feature type="domain" description="Ku" evidence="2">
    <location>
        <begin position="13"/>
        <end position="96"/>
    </location>
</feature>
<evidence type="ECO:0000313" key="3">
    <source>
        <dbReference type="EMBL" id="MEV4925335.1"/>
    </source>
</evidence>
<comment type="caution">
    <text evidence="3">The sequence shown here is derived from an EMBL/GenBank/DDBJ whole genome shotgun (WGS) entry which is preliminary data.</text>
</comment>
<evidence type="ECO:0000256" key="1">
    <source>
        <dbReference type="ARBA" id="ARBA00023172"/>
    </source>
</evidence>
<name>A0ABV3IYN0_9ACTN</name>
<dbReference type="PANTHER" id="PTHR41251:SF1">
    <property type="entry name" value="NON-HOMOLOGOUS END JOINING PROTEIN KU"/>
    <property type="match status" value="1"/>
</dbReference>
<sequence length="134" mass="14617">MAGLQARASPRAGPYVLVEPEELERIAPCRSRAIDASGFVDPARAEAVSSTTAYSLASRGPECRKAHGLLRQAMERTHKAGMAMLTMRGRPYLTAVATGRAGLRAEPKSKVRHPLHWAHEAYAPSKEPRRCGDR</sequence>
<dbReference type="EMBL" id="JBFASG010000022">
    <property type="protein sequence ID" value="MEV4925335.1"/>
    <property type="molecule type" value="Genomic_DNA"/>
</dbReference>